<dbReference type="InterPro" id="IPR015952">
    <property type="entry name" value="Me_mOase_g_dom1"/>
</dbReference>
<dbReference type="EMBL" id="FXAM01000001">
    <property type="protein sequence ID" value="SMF97120.1"/>
    <property type="molecule type" value="Genomic_DNA"/>
</dbReference>
<dbReference type="AlphaFoldDB" id="A0A1Y6D3X2"/>
<dbReference type="Gene3D" id="1.20.1280.30">
    <property type="entry name" value="Methane monooxygenase, gamma chain, domain 2"/>
    <property type="match status" value="1"/>
</dbReference>
<dbReference type="Proteomes" id="UP000192923">
    <property type="component" value="Unassembled WGS sequence"/>
</dbReference>
<gene>
    <name evidence="1" type="ORF">SAMN02949497_4539</name>
</gene>
<dbReference type="STRING" id="1760988.SAMN02949497_4539"/>
<reference evidence="1 2" key="1">
    <citation type="submission" date="2016-12" db="EMBL/GenBank/DDBJ databases">
        <authorList>
            <person name="Song W.-J."/>
            <person name="Kurnit D.M."/>
        </authorList>
    </citation>
    <scope>NUCLEOTIDE SEQUENCE [LARGE SCALE GENOMIC DNA]</scope>
    <source>
        <strain evidence="1 2">175</strain>
    </source>
</reference>
<protein>
    <submittedName>
        <fullName evidence="1">Methane monooxygenase component A gamma chain</fullName>
    </submittedName>
</protein>
<dbReference type="InterPro" id="IPR015953">
    <property type="entry name" value="Me_mOase_g_dom2"/>
</dbReference>
<evidence type="ECO:0000313" key="1">
    <source>
        <dbReference type="EMBL" id="SMF97120.1"/>
    </source>
</evidence>
<dbReference type="PIRSF" id="PIRSF018503">
    <property type="entry name" value="Me_mOase_g"/>
    <property type="match status" value="1"/>
</dbReference>
<keyword evidence="1" id="KW-0503">Monooxygenase</keyword>
<dbReference type="RefSeq" id="WP_085215940.1">
    <property type="nucleotide sequence ID" value="NZ_FXAM01000001.1"/>
</dbReference>
<dbReference type="GO" id="GO:0015049">
    <property type="term" value="F:methane monooxygenase [NAD(P)H] activity"/>
    <property type="evidence" value="ECO:0007669"/>
    <property type="project" value="InterPro"/>
</dbReference>
<accession>A0A1Y6D3X2</accession>
<dbReference type="Pfam" id="PF02964">
    <property type="entry name" value="MeMO_Hyd_G"/>
    <property type="match status" value="1"/>
</dbReference>
<dbReference type="SUPFAM" id="SSF47152">
    <property type="entry name" value="Methane monooxygenase hydrolase, gamma subunit"/>
    <property type="match status" value="1"/>
</dbReference>
<dbReference type="Gene3D" id="1.20.1280.10">
    <property type="entry name" value="Methane monooxygenase, gamma chain, domain 1"/>
    <property type="match status" value="1"/>
</dbReference>
<dbReference type="InterPro" id="IPR004222">
    <property type="entry name" value="Me_mOase_g"/>
</dbReference>
<dbReference type="InterPro" id="IPR036123">
    <property type="entry name" value="Me_mOase_sf_g"/>
</dbReference>
<dbReference type="InterPro" id="IPR054953">
    <property type="entry name" value="MethMoxGammaMmoZ"/>
</dbReference>
<dbReference type="OrthoDB" id="4620104at2"/>
<proteinExistence type="predicted"/>
<keyword evidence="1" id="KW-0560">Oxidoreductase</keyword>
<dbReference type="NCBIfam" id="NF045805">
    <property type="entry name" value="MethMoxGammaMmoZ"/>
    <property type="match status" value="1"/>
</dbReference>
<name>A0A1Y6D3X2_9GAMM</name>
<organism evidence="1 2">
    <name type="scientific">Methylomagnum ishizawai</name>
    <dbReference type="NCBI Taxonomy" id="1760988"/>
    <lineage>
        <taxon>Bacteria</taxon>
        <taxon>Pseudomonadati</taxon>
        <taxon>Pseudomonadota</taxon>
        <taxon>Gammaproteobacteria</taxon>
        <taxon>Methylococcales</taxon>
        <taxon>Methylococcaceae</taxon>
        <taxon>Methylomagnum</taxon>
    </lineage>
</organism>
<dbReference type="GO" id="GO:0015947">
    <property type="term" value="P:methane metabolic process"/>
    <property type="evidence" value="ECO:0007669"/>
    <property type="project" value="InterPro"/>
</dbReference>
<evidence type="ECO:0000313" key="2">
    <source>
        <dbReference type="Proteomes" id="UP000192923"/>
    </source>
</evidence>
<keyword evidence="2" id="KW-1185">Reference proteome</keyword>
<sequence length="168" mass="19253">MAKNGVHDNATRDAWVVKIGQLNTLDKAAAALKQFRLDHTTPFRKTYELDNDYLWIEAKLEEKVAVLKARAFNDEDFRHKTAFGECAKTLLAEAVAKMAATGDKWEAERIHIGFRQANKPPIMPVNYFLEAERVLGTKLMELRNLNYYDTPLEELRKQRGVKVLVAPH</sequence>